<comment type="caution">
    <text evidence="1">The sequence shown here is derived from an EMBL/GenBank/DDBJ whole genome shotgun (WGS) entry which is preliminary data.</text>
</comment>
<dbReference type="AlphaFoldDB" id="A0A9W7SJE7"/>
<keyword evidence="2" id="KW-1185">Reference proteome</keyword>
<evidence type="ECO:0000313" key="2">
    <source>
        <dbReference type="Proteomes" id="UP001138500"/>
    </source>
</evidence>
<dbReference type="EMBL" id="RIBY02002422">
    <property type="protein sequence ID" value="KAH9815723.1"/>
    <property type="molecule type" value="Genomic_DNA"/>
</dbReference>
<dbReference type="Proteomes" id="UP001138500">
    <property type="component" value="Unassembled WGS sequence"/>
</dbReference>
<organism evidence="1 2">
    <name type="scientific">Teratosphaeria destructans</name>
    <dbReference type="NCBI Taxonomy" id="418781"/>
    <lineage>
        <taxon>Eukaryota</taxon>
        <taxon>Fungi</taxon>
        <taxon>Dikarya</taxon>
        <taxon>Ascomycota</taxon>
        <taxon>Pezizomycotina</taxon>
        <taxon>Dothideomycetes</taxon>
        <taxon>Dothideomycetidae</taxon>
        <taxon>Mycosphaerellales</taxon>
        <taxon>Teratosphaeriaceae</taxon>
        <taxon>Teratosphaeria</taxon>
    </lineage>
</organism>
<reference evidence="1 2" key="1">
    <citation type="journal article" date="2018" name="IMA Fungus">
        <title>IMA Genome-F 10: Nine draft genome sequences of Claviceps purpurea s.lat., including C. arundinis, C. humidiphila, and C. cf. spartinae, pseudomolecules for the pitch canker pathogen Fusarium circinatum, draft genome of Davidsoniella eucalypti, Grosmannia galeiformis, Quambalaria eucalypti, and Teratosphaeria destructans.</title>
        <authorList>
            <person name="Wingfield B.D."/>
            <person name="Liu M."/>
            <person name="Nguyen H.D."/>
            <person name="Lane F.A."/>
            <person name="Morgan S.W."/>
            <person name="De Vos L."/>
            <person name="Wilken P.M."/>
            <person name="Duong T.A."/>
            <person name="Aylward J."/>
            <person name="Coetzee M.P."/>
            <person name="Dadej K."/>
            <person name="De Beer Z.W."/>
            <person name="Findlay W."/>
            <person name="Havenga M."/>
            <person name="Kolarik M."/>
            <person name="Menzies J.G."/>
            <person name="Naidoo K."/>
            <person name="Pochopski O."/>
            <person name="Shoukouhi P."/>
            <person name="Santana Q.C."/>
            <person name="Seifert K.A."/>
            <person name="Soal N."/>
            <person name="Steenkamp E.T."/>
            <person name="Tatham C.T."/>
            <person name="van der Nest M.A."/>
            <person name="Wingfield M.J."/>
        </authorList>
    </citation>
    <scope>NUCLEOTIDE SEQUENCE [LARGE SCALE GENOMIC DNA]</scope>
    <source>
        <strain evidence="1">CMW44962</strain>
    </source>
</reference>
<evidence type="ECO:0000313" key="1">
    <source>
        <dbReference type="EMBL" id="KAH9815723.1"/>
    </source>
</evidence>
<reference evidence="1 2" key="2">
    <citation type="journal article" date="2021" name="Curr. Genet.">
        <title>Genetic response to nitrogen starvation in the aggressive Eucalyptus foliar pathogen Teratosphaeria destructans.</title>
        <authorList>
            <person name="Havenga M."/>
            <person name="Wingfield B.D."/>
            <person name="Wingfield M.J."/>
            <person name="Dreyer L.L."/>
            <person name="Roets F."/>
            <person name="Aylward J."/>
        </authorList>
    </citation>
    <scope>NUCLEOTIDE SEQUENCE [LARGE SCALE GENOMIC DNA]</scope>
    <source>
        <strain evidence="1">CMW44962</strain>
    </source>
</reference>
<accession>A0A9W7SJE7</accession>
<name>A0A9W7SJE7_9PEZI</name>
<gene>
    <name evidence="1" type="ORF">Tdes44962_MAKER00971</name>
</gene>
<sequence length="81" mass="8475">MQRVGTAVLEETRALGEVKVLVADLTAKDLEAVCIDGRLKEGTKLVQLVQLRESGVANGTGLTKVEGLGVAGTWAVPRANC</sequence>
<proteinExistence type="predicted"/>
<protein>
    <submittedName>
        <fullName evidence="1">Uncharacterized protein</fullName>
    </submittedName>
</protein>